<dbReference type="PANTHER" id="PTHR34975">
    <property type="entry name" value="SPORE GERMINATION PROTEIN A2"/>
    <property type="match status" value="1"/>
</dbReference>
<reference evidence="10" key="1">
    <citation type="journal article" date="2019" name="Int. J. Syst. Evol. Microbiol.">
        <title>The Global Catalogue of Microorganisms (GCM) 10K type strain sequencing project: providing services to taxonomists for standard genome sequencing and annotation.</title>
        <authorList>
            <consortium name="The Broad Institute Genomics Platform"/>
            <consortium name="The Broad Institute Genome Sequencing Center for Infectious Disease"/>
            <person name="Wu L."/>
            <person name="Ma J."/>
        </authorList>
    </citation>
    <scope>NUCLEOTIDE SEQUENCE [LARGE SCALE GENOMIC DNA]</scope>
    <source>
        <strain evidence="10">CCUG 53270</strain>
    </source>
</reference>
<dbReference type="Pfam" id="PF03845">
    <property type="entry name" value="Spore_permease"/>
    <property type="match status" value="1"/>
</dbReference>
<evidence type="ECO:0000256" key="6">
    <source>
        <dbReference type="ARBA" id="ARBA00022989"/>
    </source>
</evidence>
<name>A0ABW3UFR1_9BACL</name>
<protein>
    <submittedName>
        <fullName evidence="9">GerAB/ArcD/ProY family transporter</fullName>
    </submittedName>
</protein>
<comment type="subcellular location">
    <subcellularLocation>
        <location evidence="1">Membrane</location>
        <topology evidence="1">Multi-pass membrane protein</topology>
    </subcellularLocation>
</comment>
<evidence type="ECO:0000256" key="8">
    <source>
        <dbReference type="SAM" id="Phobius"/>
    </source>
</evidence>
<feature type="transmembrane region" description="Helical" evidence="8">
    <location>
        <begin position="330"/>
        <end position="351"/>
    </location>
</feature>
<comment type="caution">
    <text evidence="9">The sequence shown here is derived from an EMBL/GenBank/DDBJ whole genome shotgun (WGS) entry which is preliminary data.</text>
</comment>
<dbReference type="InterPro" id="IPR004761">
    <property type="entry name" value="Spore_GerAB"/>
</dbReference>
<organism evidence="9 10">
    <name type="scientific">Paenibacillus vulneris</name>
    <dbReference type="NCBI Taxonomy" id="1133364"/>
    <lineage>
        <taxon>Bacteria</taxon>
        <taxon>Bacillati</taxon>
        <taxon>Bacillota</taxon>
        <taxon>Bacilli</taxon>
        <taxon>Bacillales</taxon>
        <taxon>Paenibacillaceae</taxon>
        <taxon>Paenibacillus</taxon>
    </lineage>
</organism>
<proteinExistence type="inferred from homology"/>
<dbReference type="Proteomes" id="UP001597180">
    <property type="component" value="Unassembled WGS sequence"/>
</dbReference>
<dbReference type="PANTHER" id="PTHR34975:SF2">
    <property type="entry name" value="SPORE GERMINATION PROTEIN A2"/>
    <property type="match status" value="1"/>
</dbReference>
<evidence type="ECO:0000256" key="4">
    <source>
        <dbReference type="ARBA" id="ARBA00022544"/>
    </source>
</evidence>
<sequence length="363" mass="41053">MRQITQQQLFMMFSIYLFTSTLGLYVNFVVNTSGYLAWLSVLLGACLSLLITYFSYSLAKRRPDQYFVYYGKEILTKWIHYPLVVFITICLLFITAFILHDLEDFIIQVYLPATPNWAIAVLFGVCFAVAVRCGIETIFRCAQGIFFISILGLLATPFFVKKEMDVDMAVAFINRFDFAQVWNGMWANASLFGETAFILYLFPKIGNPGKTMRTISGATFTATVVILMNILPAMLIFGPNLMANMTYPELELIRYIHGSTFFENLDPVLIALWITGLFIKISFLMYLIVINLAQLFSLKDHKPLTLSTAILIIGMSLFVVGSTAETSELISNGLIGMIILIEVIPAFYLLVDRIRSFKTAKPK</sequence>
<feature type="transmembrane region" description="Helical" evidence="8">
    <location>
        <begin position="78"/>
        <end position="99"/>
    </location>
</feature>
<keyword evidence="3" id="KW-0813">Transport</keyword>
<keyword evidence="7 8" id="KW-0472">Membrane</keyword>
<accession>A0ABW3UFR1</accession>
<feature type="transmembrane region" description="Helical" evidence="8">
    <location>
        <begin position="36"/>
        <end position="58"/>
    </location>
</feature>
<feature type="transmembrane region" description="Helical" evidence="8">
    <location>
        <begin position="180"/>
        <end position="202"/>
    </location>
</feature>
<evidence type="ECO:0000256" key="5">
    <source>
        <dbReference type="ARBA" id="ARBA00022692"/>
    </source>
</evidence>
<feature type="transmembrane region" description="Helical" evidence="8">
    <location>
        <begin position="304"/>
        <end position="324"/>
    </location>
</feature>
<evidence type="ECO:0000256" key="2">
    <source>
        <dbReference type="ARBA" id="ARBA00007998"/>
    </source>
</evidence>
<keyword evidence="5 8" id="KW-0812">Transmembrane</keyword>
<dbReference type="RefSeq" id="WP_345585303.1">
    <property type="nucleotide sequence ID" value="NZ_BAABJG010000002.1"/>
</dbReference>
<keyword evidence="10" id="KW-1185">Reference proteome</keyword>
<evidence type="ECO:0000256" key="1">
    <source>
        <dbReference type="ARBA" id="ARBA00004141"/>
    </source>
</evidence>
<evidence type="ECO:0000256" key="3">
    <source>
        <dbReference type="ARBA" id="ARBA00022448"/>
    </source>
</evidence>
<comment type="similarity">
    <text evidence="2">Belongs to the amino acid-polyamine-organocation (APC) superfamily. Spore germination protein (SGP) (TC 2.A.3.9) family.</text>
</comment>
<keyword evidence="4" id="KW-0309">Germination</keyword>
<gene>
    <name evidence="9" type="ORF">ACFQ4B_03940</name>
</gene>
<feature type="transmembrane region" description="Helical" evidence="8">
    <location>
        <begin position="214"/>
        <end position="237"/>
    </location>
</feature>
<keyword evidence="6 8" id="KW-1133">Transmembrane helix</keyword>
<evidence type="ECO:0000313" key="10">
    <source>
        <dbReference type="Proteomes" id="UP001597180"/>
    </source>
</evidence>
<feature type="transmembrane region" description="Helical" evidence="8">
    <location>
        <begin position="105"/>
        <end position="131"/>
    </location>
</feature>
<evidence type="ECO:0000256" key="7">
    <source>
        <dbReference type="ARBA" id="ARBA00023136"/>
    </source>
</evidence>
<feature type="transmembrane region" description="Helical" evidence="8">
    <location>
        <begin position="138"/>
        <end position="160"/>
    </location>
</feature>
<dbReference type="EMBL" id="JBHTLU010000009">
    <property type="protein sequence ID" value="MFD1219262.1"/>
    <property type="molecule type" value="Genomic_DNA"/>
</dbReference>
<evidence type="ECO:0000313" key="9">
    <source>
        <dbReference type="EMBL" id="MFD1219262.1"/>
    </source>
</evidence>
<feature type="transmembrane region" description="Helical" evidence="8">
    <location>
        <begin position="9"/>
        <end position="30"/>
    </location>
</feature>
<feature type="transmembrane region" description="Helical" evidence="8">
    <location>
        <begin position="270"/>
        <end position="292"/>
    </location>
</feature>